<dbReference type="RefSeq" id="WP_145259674.1">
    <property type="nucleotide sequence ID" value="NZ_CP036316.1"/>
</dbReference>
<dbReference type="CDD" id="cd16443">
    <property type="entry name" value="LplA"/>
    <property type="match status" value="1"/>
</dbReference>
<dbReference type="Proteomes" id="UP000319976">
    <property type="component" value="Chromosome"/>
</dbReference>
<dbReference type="KEGG" id="chya:V22_06070"/>
<evidence type="ECO:0000259" key="1">
    <source>
        <dbReference type="PROSITE" id="PS51733"/>
    </source>
</evidence>
<dbReference type="PANTHER" id="PTHR43679:SF2">
    <property type="entry name" value="OCTANOYL-[GCVH]:PROTEIN N-OCTANOYLTRANSFERASE"/>
    <property type="match status" value="1"/>
</dbReference>
<accession>A0A517T4S7</accession>
<dbReference type="Gene3D" id="3.30.930.10">
    <property type="entry name" value="Bira Bifunctional Protein, Domain 2"/>
    <property type="match status" value="1"/>
</dbReference>
<proteinExistence type="predicted"/>
<keyword evidence="2" id="KW-0436">Ligase</keyword>
<protein>
    <submittedName>
        <fullName evidence="2">Putative lipoate-protein ligase A</fullName>
        <ecNumber evidence="2">6.3.1.20</ecNumber>
    </submittedName>
</protein>
<dbReference type="EC" id="6.3.1.20" evidence="2"/>
<dbReference type="Pfam" id="PF21948">
    <property type="entry name" value="LplA-B_cat"/>
    <property type="match status" value="1"/>
</dbReference>
<evidence type="ECO:0000313" key="2">
    <source>
        <dbReference type="EMBL" id="QDT63386.1"/>
    </source>
</evidence>
<dbReference type="InterPro" id="IPR045864">
    <property type="entry name" value="aa-tRNA-synth_II/BPL/LPL"/>
</dbReference>
<dbReference type="PROSITE" id="PS51733">
    <property type="entry name" value="BPL_LPL_CATALYTIC"/>
    <property type="match status" value="1"/>
</dbReference>
<sequence>MEQADPAPFPLPSELGYIDLTLPTAAENLALDEALLNATHAGELPATLRLWELDHYAVILGRANRVTANVNVDACQRNSIPVLRRCTGGGTVLIGPGCLCFSLILPVSGVRPNISVATAELLKPLVEELSTDADSAFTIAGTSDIVAGQLKFSGNAQRWLSKAMIHHGTLLYDFDLPLISTYLTAPEREPDYREGRSHDRFVRNLPTTKTQLETHLQRAYNAQATEIAAPFTQVQELVKSRYSKDEWTFSR</sequence>
<feature type="domain" description="BPL/LPL catalytic" evidence="1">
    <location>
        <begin position="42"/>
        <end position="224"/>
    </location>
</feature>
<dbReference type="InterPro" id="IPR050664">
    <property type="entry name" value="Octanoyltrans_LipM/LipL"/>
</dbReference>
<keyword evidence="3" id="KW-1185">Reference proteome</keyword>
<gene>
    <name evidence="2" type="primary">lplA</name>
    <name evidence="2" type="ORF">V22_06070</name>
</gene>
<organism evidence="2 3">
    <name type="scientific">Calycomorphotria hydatis</name>
    <dbReference type="NCBI Taxonomy" id="2528027"/>
    <lineage>
        <taxon>Bacteria</taxon>
        <taxon>Pseudomonadati</taxon>
        <taxon>Planctomycetota</taxon>
        <taxon>Planctomycetia</taxon>
        <taxon>Planctomycetales</taxon>
        <taxon>Planctomycetaceae</taxon>
        <taxon>Calycomorphotria</taxon>
    </lineage>
</organism>
<dbReference type="AlphaFoldDB" id="A0A517T4S7"/>
<dbReference type="OrthoDB" id="9788148at2"/>
<evidence type="ECO:0000313" key="3">
    <source>
        <dbReference type="Proteomes" id="UP000319976"/>
    </source>
</evidence>
<reference evidence="2 3" key="1">
    <citation type="submission" date="2019-02" db="EMBL/GenBank/DDBJ databases">
        <title>Deep-cultivation of Planctomycetes and their phenomic and genomic characterization uncovers novel biology.</title>
        <authorList>
            <person name="Wiegand S."/>
            <person name="Jogler M."/>
            <person name="Boedeker C."/>
            <person name="Pinto D."/>
            <person name="Vollmers J."/>
            <person name="Rivas-Marin E."/>
            <person name="Kohn T."/>
            <person name="Peeters S.H."/>
            <person name="Heuer A."/>
            <person name="Rast P."/>
            <person name="Oberbeckmann S."/>
            <person name="Bunk B."/>
            <person name="Jeske O."/>
            <person name="Meyerdierks A."/>
            <person name="Storesund J.E."/>
            <person name="Kallscheuer N."/>
            <person name="Luecker S."/>
            <person name="Lage O.M."/>
            <person name="Pohl T."/>
            <person name="Merkel B.J."/>
            <person name="Hornburger P."/>
            <person name="Mueller R.-W."/>
            <person name="Bruemmer F."/>
            <person name="Labrenz M."/>
            <person name="Spormann A.M."/>
            <person name="Op den Camp H."/>
            <person name="Overmann J."/>
            <person name="Amann R."/>
            <person name="Jetten M.S.M."/>
            <person name="Mascher T."/>
            <person name="Medema M.H."/>
            <person name="Devos D.P."/>
            <person name="Kaster A.-K."/>
            <person name="Ovreas L."/>
            <person name="Rohde M."/>
            <person name="Galperin M.Y."/>
            <person name="Jogler C."/>
        </authorList>
    </citation>
    <scope>NUCLEOTIDE SEQUENCE [LARGE SCALE GENOMIC DNA]</scope>
    <source>
        <strain evidence="2 3">V22</strain>
    </source>
</reference>
<dbReference type="SUPFAM" id="SSF55681">
    <property type="entry name" value="Class II aaRS and biotin synthetases"/>
    <property type="match status" value="1"/>
</dbReference>
<dbReference type="PANTHER" id="PTHR43679">
    <property type="entry name" value="OCTANOYLTRANSFERASE LIPM-RELATED"/>
    <property type="match status" value="1"/>
</dbReference>
<dbReference type="InterPro" id="IPR004143">
    <property type="entry name" value="BPL_LPL_catalytic"/>
</dbReference>
<dbReference type="GO" id="GO:0016979">
    <property type="term" value="F:lipoate-protein ligase activity"/>
    <property type="evidence" value="ECO:0007669"/>
    <property type="project" value="UniProtKB-EC"/>
</dbReference>
<name>A0A517T4S7_9PLAN</name>
<dbReference type="EMBL" id="CP036316">
    <property type="protein sequence ID" value="QDT63386.1"/>
    <property type="molecule type" value="Genomic_DNA"/>
</dbReference>